<keyword evidence="2" id="KW-0472">Membrane</keyword>
<keyword evidence="2" id="KW-1133">Transmembrane helix</keyword>
<dbReference type="eggNOG" id="COG1361">
    <property type="taxonomic scope" value="Bacteria"/>
</dbReference>
<protein>
    <submittedName>
        <fullName evidence="4">Uncharacterized protein</fullName>
    </submittedName>
</protein>
<feature type="signal peptide" evidence="3">
    <location>
        <begin position="1"/>
        <end position="33"/>
    </location>
</feature>
<gene>
    <name evidence="4" type="ordered locus">Isova_3007</name>
</gene>
<evidence type="ECO:0000256" key="2">
    <source>
        <dbReference type="SAM" id="Phobius"/>
    </source>
</evidence>
<dbReference type="Proteomes" id="UP000009236">
    <property type="component" value="Chromosome"/>
</dbReference>
<keyword evidence="2" id="KW-0812">Transmembrane</keyword>
<keyword evidence="5" id="KW-1185">Reference proteome</keyword>
<evidence type="ECO:0000313" key="5">
    <source>
        <dbReference type="Proteomes" id="UP000009236"/>
    </source>
</evidence>
<dbReference type="GO" id="GO:0005975">
    <property type="term" value="P:carbohydrate metabolic process"/>
    <property type="evidence" value="ECO:0007669"/>
    <property type="project" value="UniProtKB-ARBA"/>
</dbReference>
<dbReference type="STRING" id="743718.Isova_3007"/>
<evidence type="ECO:0000313" key="4">
    <source>
        <dbReference type="EMBL" id="AEG45685.1"/>
    </source>
</evidence>
<accession>F6FWP4</accession>
<feature type="compositionally biased region" description="Low complexity" evidence="1">
    <location>
        <begin position="700"/>
        <end position="715"/>
    </location>
</feature>
<organism evidence="5">
    <name type="scientific">Isoptericola variabilis (strain 225)</name>
    <dbReference type="NCBI Taxonomy" id="743718"/>
    <lineage>
        <taxon>Bacteria</taxon>
        <taxon>Bacillati</taxon>
        <taxon>Actinomycetota</taxon>
        <taxon>Actinomycetes</taxon>
        <taxon>Micrococcales</taxon>
        <taxon>Promicromonosporaceae</taxon>
        <taxon>Isoptericola</taxon>
    </lineage>
</organism>
<feature type="chain" id="PRO_5003339638" evidence="3">
    <location>
        <begin position="34"/>
        <end position="730"/>
    </location>
</feature>
<dbReference type="EMBL" id="CP002810">
    <property type="protein sequence ID" value="AEG45685.1"/>
    <property type="molecule type" value="Genomic_DNA"/>
</dbReference>
<dbReference type="InterPro" id="IPR013783">
    <property type="entry name" value="Ig-like_fold"/>
</dbReference>
<evidence type="ECO:0000256" key="3">
    <source>
        <dbReference type="SAM" id="SignalP"/>
    </source>
</evidence>
<dbReference type="Gene3D" id="2.60.40.10">
    <property type="entry name" value="Immunoglobulins"/>
    <property type="match status" value="1"/>
</dbReference>
<dbReference type="AlphaFoldDB" id="F6FWP4"/>
<dbReference type="InterPro" id="IPR046112">
    <property type="entry name" value="DUF6049"/>
</dbReference>
<dbReference type="Pfam" id="PF19516">
    <property type="entry name" value="DUF6049"/>
    <property type="match status" value="1"/>
</dbReference>
<proteinExistence type="predicted"/>
<feature type="region of interest" description="Disordered" evidence="1">
    <location>
        <begin position="691"/>
        <end position="730"/>
    </location>
</feature>
<evidence type="ECO:0000256" key="1">
    <source>
        <dbReference type="SAM" id="MobiDB-lite"/>
    </source>
</evidence>
<name>F6FWP4_ISOV2</name>
<feature type="transmembrane region" description="Helical" evidence="2">
    <location>
        <begin position="662"/>
        <end position="685"/>
    </location>
</feature>
<dbReference type="HOGENOM" id="CLU_020914_0_0_11"/>
<keyword evidence="3" id="KW-0732">Signal</keyword>
<reference evidence="4 5" key="1">
    <citation type="submission" date="2011-05" db="EMBL/GenBank/DDBJ databases">
        <title>Complete sequence of Isoptericola variabilis 225.</title>
        <authorList>
            <consortium name="US DOE Joint Genome Institute"/>
            <person name="Lucas S."/>
            <person name="Han J."/>
            <person name="Lapidus A."/>
            <person name="Cheng J.-F."/>
            <person name="Goodwin L."/>
            <person name="Pitluck S."/>
            <person name="Peters L."/>
            <person name="Mikhailova N."/>
            <person name="Zeytun A."/>
            <person name="Han C."/>
            <person name="Tapia R."/>
            <person name="Land M."/>
            <person name="Hauser L."/>
            <person name="Kyrpides N."/>
            <person name="Ivanova N."/>
            <person name="Pagani I."/>
            <person name="Siebers A."/>
            <person name="Allgaier M."/>
            <person name="Thelen M."/>
            <person name="Hugenholtz P."/>
            <person name="Gladden J."/>
            <person name="Woyke T."/>
        </authorList>
    </citation>
    <scope>NUCLEOTIDE SEQUENCE [LARGE SCALE GENOMIC DNA]</scope>
    <source>
        <strain evidence="5">225</strain>
    </source>
</reference>
<sequence length="730" mass="73659">MSSSVPRLLRALVALGVPVATLLGPLAALPAAGAEPRAAVTTSAHDGVTVELVSSTPTVAGPGDTVRVTVRVTNEGPEPVEDLDVDLGAGWRPVTSREALARWADEESNRTAGTRQATETVEAVPPGGSADVTLEMDVDADLQLRSDAPWGPRQMSVAVRDAEGTADVLHTFFLFDPVDGTGPASPPAEIRLSVLAPVTGPPLDPADPEAYAAGVDVLTAPGGGLAGTLDLAVPDGGGPAVSLAVDPAVVATAASSDDTETLAWADAISGTGTSAGPAPDVVTLPALDPDLGALAHAGLSDDGIAAAANPELGVGGWEPPSAWSTSLAWPVGAPDVETLGAARAAGADHVLVPDGLETRGGTAATALARVETPRGPVSAVVADPSLSTALAAAATRGAGPTLADARRLLADTAVLANQAAARVLAQGGPDGEPVHVVAAMPRDWAPDPAAMRSLLEELEASGWVDVVPFTDLLDRPAPRVEGEPLPGSEPDAAELDPATVRRLADARAAVDAYASVAAEPATLAGGIDAALTAPLAVAYRSAPDARGTAVESALARADELRAGLSVVPRGTPTLISDTGDLPVRVRNDLPVDATVTVVLRPDDPRLVVEDRPTVVVPAESAVDVPVRVRAIGSGDVGIRVEVLAPSGTPVLQPTSFEVRVRAGWETVGTAVVAAAIGLLFVGGIWRTVRRGRSARRTTGERVAPAPTEAPATAPTPVVPPRQSQPEDHTA</sequence>
<dbReference type="KEGG" id="iva:Isova_3007"/>